<sequence length="74" mass="7751">MIGSTGMMPTPISSSWKSTDDVQELRQRDAGLAIAATVPLRRLGRPDEVAGVVCMFAKTGYATGQEVVIGGGLK</sequence>
<dbReference type="EMBL" id="LAZP02001599">
    <property type="protein sequence ID" value="PFH54932.1"/>
    <property type="molecule type" value="Genomic_DNA"/>
</dbReference>
<accession>A0A2A9P235</accession>
<dbReference type="STRING" id="268505.A0A2A9P235"/>
<name>A0A2A9P235_OPHUN</name>
<comment type="caution">
    <text evidence="2">The sequence shown here is derived from an EMBL/GenBank/DDBJ whole genome shotgun (WGS) entry which is preliminary data.</text>
</comment>
<dbReference type="OrthoDB" id="417891at2759"/>
<dbReference type="Pfam" id="PF13561">
    <property type="entry name" value="adh_short_C2"/>
    <property type="match status" value="1"/>
</dbReference>
<dbReference type="AlphaFoldDB" id="A0A2A9P235"/>
<keyword evidence="3" id="KW-1185">Reference proteome</keyword>
<dbReference type="SUPFAM" id="SSF51735">
    <property type="entry name" value="NAD(P)-binding Rossmann-fold domains"/>
    <property type="match status" value="1"/>
</dbReference>
<dbReference type="Gene3D" id="3.40.50.720">
    <property type="entry name" value="NAD(P)-binding Rossmann-like Domain"/>
    <property type="match status" value="1"/>
</dbReference>
<evidence type="ECO:0000256" key="1">
    <source>
        <dbReference type="SAM" id="MobiDB-lite"/>
    </source>
</evidence>
<reference evidence="2 3" key="2">
    <citation type="journal article" date="2017" name="Sci. Rep.">
        <title>Ant-infecting Ophiocordyceps genomes reveal a high diversity of potential behavioral manipulation genes and a possible major role for enterotoxins.</title>
        <authorList>
            <person name="de Bekker C."/>
            <person name="Ohm R.A."/>
            <person name="Evans H.C."/>
            <person name="Brachmann A."/>
            <person name="Hughes D.P."/>
        </authorList>
    </citation>
    <scope>NUCLEOTIDE SEQUENCE [LARGE SCALE GENOMIC DNA]</scope>
    <source>
        <strain evidence="2 3">SC16a</strain>
    </source>
</reference>
<dbReference type="InterPro" id="IPR002347">
    <property type="entry name" value="SDR_fam"/>
</dbReference>
<organism evidence="2 3">
    <name type="scientific">Ophiocordyceps unilateralis</name>
    <name type="common">Zombie-ant fungus</name>
    <name type="synonym">Torrubia unilateralis</name>
    <dbReference type="NCBI Taxonomy" id="268505"/>
    <lineage>
        <taxon>Eukaryota</taxon>
        <taxon>Fungi</taxon>
        <taxon>Dikarya</taxon>
        <taxon>Ascomycota</taxon>
        <taxon>Pezizomycotina</taxon>
        <taxon>Sordariomycetes</taxon>
        <taxon>Hypocreomycetidae</taxon>
        <taxon>Hypocreales</taxon>
        <taxon>Ophiocordycipitaceae</taxon>
        <taxon>Ophiocordyceps</taxon>
    </lineage>
</organism>
<evidence type="ECO:0000313" key="3">
    <source>
        <dbReference type="Proteomes" id="UP000037136"/>
    </source>
</evidence>
<evidence type="ECO:0000313" key="2">
    <source>
        <dbReference type="EMBL" id="PFH54932.1"/>
    </source>
</evidence>
<gene>
    <name evidence="2" type="ORF">XA68_11654</name>
</gene>
<proteinExistence type="predicted"/>
<dbReference type="Proteomes" id="UP000037136">
    <property type="component" value="Unassembled WGS sequence"/>
</dbReference>
<feature type="region of interest" description="Disordered" evidence="1">
    <location>
        <begin position="1"/>
        <end position="21"/>
    </location>
</feature>
<dbReference type="InterPro" id="IPR036291">
    <property type="entry name" value="NAD(P)-bd_dom_sf"/>
</dbReference>
<protein>
    <submittedName>
        <fullName evidence="2">Uncharacterized protein</fullName>
    </submittedName>
</protein>
<reference evidence="2 3" key="1">
    <citation type="journal article" date="2015" name="BMC Genomics">
        <title>Gene expression during zombie ant biting behavior reflects the complexity underlying fungal parasitic behavioral manipulation.</title>
        <authorList>
            <person name="de Bekker C."/>
            <person name="Ohm R.A."/>
            <person name="Loreto R.G."/>
            <person name="Sebastian A."/>
            <person name="Albert I."/>
            <person name="Merrow M."/>
            <person name="Brachmann A."/>
            <person name="Hughes D.P."/>
        </authorList>
    </citation>
    <scope>NUCLEOTIDE SEQUENCE [LARGE SCALE GENOMIC DNA]</scope>
    <source>
        <strain evidence="2 3">SC16a</strain>
    </source>
</reference>